<name>A0ABD2WUK2_9HYME</name>
<sequence>MANPRFFLRWHVTLVATGRRVLSYIVALDRARAAEAVRGYSTCSATYIHRLHNICTRACRDPTAIPSPASSTALPIQIFVRAHTTRASSRVCEKRRTFIANSKIRARAARFYLFHRDR</sequence>
<evidence type="ECO:0000313" key="1">
    <source>
        <dbReference type="EMBL" id="KAL3396514.1"/>
    </source>
</evidence>
<keyword evidence="2" id="KW-1185">Reference proteome</keyword>
<dbReference type="Proteomes" id="UP001627154">
    <property type="component" value="Unassembled WGS sequence"/>
</dbReference>
<accession>A0ABD2WUK2</accession>
<evidence type="ECO:0000313" key="2">
    <source>
        <dbReference type="Proteomes" id="UP001627154"/>
    </source>
</evidence>
<dbReference type="EMBL" id="JBJJXI010000071">
    <property type="protein sequence ID" value="KAL3396514.1"/>
    <property type="molecule type" value="Genomic_DNA"/>
</dbReference>
<reference evidence="1 2" key="1">
    <citation type="journal article" date="2024" name="bioRxiv">
        <title>A reference genome for Trichogramma kaykai: A tiny desert-dwelling parasitoid wasp with competing sex-ratio distorters.</title>
        <authorList>
            <person name="Culotta J."/>
            <person name="Lindsey A.R."/>
        </authorList>
    </citation>
    <scope>NUCLEOTIDE SEQUENCE [LARGE SCALE GENOMIC DNA]</scope>
    <source>
        <strain evidence="1 2">KSX58</strain>
    </source>
</reference>
<gene>
    <name evidence="1" type="ORF">TKK_009671</name>
</gene>
<dbReference type="AlphaFoldDB" id="A0ABD2WUK2"/>
<organism evidence="1 2">
    <name type="scientific">Trichogramma kaykai</name>
    <dbReference type="NCBI Taxonomy" id="54128"/>
    <lineage>
        <taxon>Eukaryota</taxon>
        <taxon>Metazoa</taxon>
        <taxon>Ecdysozoa</taxon>
        <taxon>Arthropoda</taxon>
        <taxon>Hexapoda</taxon>
        <taxon>Insecta</taxon>
        <taxon>Pterygota</taxon>
        <taxon>Neoptera</taxon>
        <taxon>Endopterygota</taxon>
        <taxon>Hymenoptera</taxon>
        <taxon>Apocrita</taxon>
        <taxon>Proctotrupomorpha</taxon>
        <taxon>Chalcidoidea</taxon>
        <taxon>Trichogrammatidae</taxon>
        <taxon>Trichogramma</taxon>
    </lineage>
</organism>
<comment type="caution">
    <text evidence="1">The sequence shown here is derived from an EMBL/GenBank/DDBJ whole genome shotgun (WGS) entry which is preliminary data.</text>
</comment>
<evidence type="ECO:0008006" key="3">
    <source>
        <dbReference type="Google" id="ProtNLM"/>
    </source>
</evidence>
<protein>
    <recommendedName>
        <fullName evidence="3">Secreted protein</fullName>
    </recommendedName>
</protein>
<proteinExistence type="predicted"/>